<feature type="coiled-coil region" evidence="1">
    <location>
        <begin position="16"/>
        <end position="50"/>
    </location>
</feature>
<evidence type="ECO:0000313" key="3">
    <source>
        <dbReference type="Proteomes" id="UP000256941"/>
    </source>
</evidence>
<reference evidence="2 3" key="1">
    <citation type="submission" date="2018-08" db="EMBL/GenBank/DDBJ databases">
        <title>Genomic Encyclopedia of Archaeal and Bacterial Type Strains, Phase II (KMG-II): from individual species to whole genera.</title>
        <authorList>
            <person name="Goeker M."/>
        </authorList>
    </citation>
    <scope>NUCLEOTIDE SEQUENCE [LARGE SCALE GENOMIC DNA]</scope>
    <source>
        <strain evidence="2 3">DSM 17099</strain>
    </source>
</reference>
<evidence type="ECO:0000313" key="2">
    <source>
        <dbReference type="EMBL" id="REF69939.1"/>
    </source>
</evidence>
<dbReference type="EMBL" id="QTUJ01000002">
    <property type="protein sequence ID" value="REF69939.1"/>
    <property type="molecule type" value="Genomic_DNA"/>
</dbReference>
<protein>
    <submittedName>
        <fullName evidence="2">Uncharacterized protein</fullName>
    </submittedName>
</protein>
<keyword evidence="1" id="KW-0175">Coiled coil</keyword>
<name>A0A3D9XSQ1_PARVE</name>
<dbReference type="RefSeq" id="WP_147304515.1">
    <property type="nucleotide sequence ID" value="NZ_CP038197.1"/>
</dbReference>
<sequence>MSPSNSRENGAHTPLEGHLIRENAMLRRRLDALESEVRLLASSLRRMKNRLDDQLQADGAIR</sequence>
<dbReference type="AlphaFoldDB" id="A0A3D9XSQ1"/>
<gene>
    <name evidence="2" type="ORF">BDD41_2658</name>
</gene>
<proteinExistence type="predicted"/>
<comment type="caution">
    <text evidence="2">The sequence shown here is derived from an EMBL/GenBank/DDBJ whole genome shotgun (WGS) entry which is preliminary data.</text>
</comment>
<dbReference type="Proteomes" id="UP000256941">
    <property type="component" value="Unassembled WGS sequence"/>
</dbReference>
<organism evidence="2 3">
    <name type="scientific">Paracoccus versutus</name>
    <name type="common">Thiobacillus versutus</name>
    <dbReference type="NCBI Taxonomy" id="34007"/>
    <lineage>
        <taxon>Bacteria</taxon>
        <taxon>Pseudomonadati</taxon>
        <taxon>Pseudomonadota</taxon>
        <taxon>Alphaproteobacteria</taxon>
        <taxon>Rhodobacterales</taxon>
        <taxon>Paracoccaceae</taxon>
        <taxon>Paracoccus</taxon>
    </lineage>
</organism>
<accession>A0A3D9XSQ1</accession>
<evidence type="ECO:0000256" key="1">
    <source>
        <dbReference type="SAM" id="Coils"/>
    </source>
</evidence>